<reference evidence="6 8" key="2">
    <citation type="submission" date="2015-09" db="EMBL/GenBank/DDBJ databases">
        <authorList>
            <person name="Rodrigo-Torres L."/>
            <person name="Arahal D.R."/>
        </authorList>
    </citation>
    <scope>NUCLEOTIDE SEQUENCE [LARGE SCALE GENOMIC DNA]</scope>
    <source>
        <strain evidence="6 8">CECT 5118</strain>
    </source>
</reference>
<dbReference type="GO" id="GO:0006351">
    <property type="term" value="P:DNA-templated transcription"/>
    <property type="evidence" value="ECO:0007669"/>
    <property type="project" value="TreeGrafter"/>
</dbReference>
<evidence type="ECO:0000313" key="6">
    <source>
        <dbReference type="EMBL" id="CUH69225.1"/>
    </source>
</evidence>
<evidence type="ECO:0000313" key="9">
    <source>
        <dbReference type="Proteomes" id="UP000051887"/>
    </source>
</evidence>
<name>A0A0P1FX48_9RHOB</name>
<dbReference type="InterPro" id="IPR036388">
    <property type="entry name" value="WH-like_DNA-bd_sf"/>
</dbReference>
<dbReference type="EMBL" id="CYSB01000038">
    <property type="protein sequence ID" value="CUH69225.1"/>
    <property type="molecule type" value="Genomic_DNA"/>
</dbReference>
<dbReference type="Proteomes" id="UP000051086">
    <property type="component" value="Unassembled WGS sequence"/>
</dbReference>
<dbReference type="Proteomes" id="UP000051887">
    <property type="component" value="Unassembled WGS sequence"/>
</dbReference>
<keyword evidence="8" id="KW-1185">Reference proteome</keyword>
<dbReference type="EMBL" id="CYSC01000041">
    <property type="protein sequence ID" value="CUH73573.1"/>
    <property type="molecule type" value="Genomic_DNA"/>
</dbReference>
<evidence type="ECO:0000256" key="1">
    <source>
        <dbReference type="ARBA" id="ARBA00009437"/>
    </source>
</evidence>
<dbReference type="Gene3D" id="3.40.190.10">
    <property type="entry name" value="Periplasmic binding protein-like II"/>
    <property type="match status" value="2"/>
</dbReference>
<dbReference type="AlphaFoldDB" id="A0A0P1FX48"/>
<dbReference type="Gene3D" id="1.10.10.10">
    <property type="entry name" value="Winged helix-like DNA-binding domain superfamily/Winged helix DNA-binding domain"/>
    <property type="match status" value="1"/>
</dbReference>
<dbReference type="PANTHER" id="PTHR30537:SF79">
    <property type="entry name" value="TRANSCRIPTIONAL REGULATOR-RELATED"/>
    <property type="match status" value="1"/>
</dbReference>
<dbReference type="PROSITE" id="PS50931">
    <property type="entry name" value="HTH_LYSR"/>
    <property type="match status" value="1"/>
</dbReference>
<keyword evidence="3" id="KW-0238">DNA-binding</keyword>
<dbReference type="SUPFAM" id="SSF46785">
    <property type="entry name" value="Winged helix' DNA-binding domain"/>
    <property type="match status" value="1"/>
</dbReference>
<gene>
    <name evidence="7" type="primary">gcvA_9</name>
    <name evidence="6" type="synonym">gcvA_10</name>
    <name evidence="6" type="ORF">TL5118_03184</name>
    <name evidence="7" type="ORF">TL5120_03384</name>
</gene>
<sequence>MSYNLPPLPWLRAFEAAARLGSFTLAAEELALTPAAISHQVRSLEGQLGYPLFLRRNRHLLLTRLGENYLPAVRQAFSDLSLATTDVFGRGQQATLRLRCLQSFAQSWLIPRLPRFRAAHPEVRLQLHTAGWAGTVESEQLDLDISYGQGEWTGVLPEPLVRGKVLPLAHPDLAKTAPDLETLRHAPLIEIAGVTESWTRFFHRQGLTDPLPDPAMVVDQSSVALDVAAQGVGHCLVFDAFAQPYMAAGTLVPSVQAAYQQDQGMYLLRAPGRQPSPDLDKLITWLRAEAAS</sequence>
<dbReference type="PRINTS" id="PR00039">
    <property type="entry name" value="HTHLYSR"/>
</dbReference>
<dbReference type="FunFam" id="1.10.10.10:FF:000038">
    <property type="entry name" value="Glycine cleavage system transcriptional activator"/>
    <property type="match status" value="1"/>
</dbReference>
<accession>A0A0P1FX48</accession>
<feature type="domain" description="HTH lysR-type" evidence="5">
    <location>
        <begin position="6"/>
        <end position="63"/>
    </location>
</feature>
<evidence type="ECO:0000259" key="5">
    <source>
        <dbReference type="PROSITE" id="PS50931"/>
    </source>
</evidence>
<proteinExistence type="inferred from homology"/>
<evidence type="ECO:0000256" key="4">
    <source>
        <dbReference type="ARBA" id="ARBA00023163"/>
    </source>
</evidence>
<dbReference type="GO" id="GO:0003700">
    <property type="term" value="F:DNA-binding transcription factor activity"/>
    <property type="evidence" value="ECO:0007669"/>
    <property type="project" value="InterPro"/>
</dbReference>
<evidence type="ECO:0000313" key="8">
    <source>
        <dbReference type="Proteomes" id="UP000051086"/>
    </source>
</evidence>
<organism evidence="7 9">
    <name type="scientific">Thalassovita autumnalis</name>
    <dbReference type="NCBI Taxonomy" id="2072972"/>
    <lineage>
        <taxon>Bacteria</taxon>
        <taxon>Pseudomonadati</taxon>
        <taxon>Pseudomonadota</taxon>
        <taxon>Alphaproteobacteria</taxon>
        <taxon>Rhodobacterales</taxon>
        <taxon>Roseobacteraceae</taxon>
        <taxon>Thalassovita</taxon>
    </lineage>
</organism>
<dbReference type="RefSeq" id="WP_058244723.1">
    <property type="nucleotide sequence ID" value="NZ_CYSB01000038.1"/>
</dbReference>
<keyword evidence="4" id="KW-0804">Transcription</keyword>
<dbReference type="Pfam" id="PF00126">
    <property type="entry name" value="HTH_1"/>
    <property type="match status" value="1"/>
</dbReference>
<dbReference type="SUPFAM" id="SSF53850">
    <property type="entry name" value="Periplasmic binding protein-like II"/>
    <property type="match status" value="1"/>
</dbReference>
<protein>
    <submittedName>
        <fullName evidence="7">Gcv operon activator</fullName>
    </submittedName>
</protein>
<evidence type="ECO:0000313" key="7">
    <source>
        <dbReference type="EMBL" id="CUH73573.1"/>
    </source>
</evidence>
<dbReference type="Pfam" id="PF03466">
    <property type="entry name" value="LysR_substrate"/>
    <property type="match status" value="1"/>
</dbReference>
<dbReference type="GO" id="GO:0043565">
    <property type="term" value="F:sequence-specific DNA binding"/>
    <property type="evidence" value="ECO:0007669"/>
    <property type="project" value="TreeGrafter"/>
</dbReference>
<evidence type="ECO:0000256" key="2">
    <source>
        <dbReference type="ARBA" id="ARBA00023015"/>
    </source>
</evidence>
<evidence type="ECO:0000256" key="3">
    <source>
        <dbReference type="ARBA" id="ARBA00023125"/>
    </source>
</evidence>
<dbReference type="OrthoDB" id="9813056at2"/>
<dbReference type="InterPro" id="IPR000847">
    <property type="entry name" value="LysR_HTH_N"/>
</dbReference>
<dbReference type="PANTHER" id="PTHR30537">
    <property type="entry name" value="HTH-TYPE TRANSCRIPTIONAL REGULATOR"/>
    <property type="match status" value="1"/>
</dbReference>
<reference evidence="7 9" key="1">
    <citation type="submission" date="2015-09" db="EMBL/GenBank/DDBJ databases">
        <authorList>
            <consortium name="Swine Surveillance"/>
        </authorList>
    </citation>
    <scope>NUCLEOTIDE SEQUENCE [LARGE SCALE GENOMIC DNA]</scope>
    <source>
        <strain evidence="7 9">5120</strain>
    </source>
</reference>
<comment type="similarity">
    <text evidence="1">Belongs to the LysR transcriptional regulatory family.</text>
</comment>
<dbReference type="InterPro" id="IPR036390">
    <property type="entry name" value="WH_DNA-bd_sf"/>
</dbReference>
<dbReference type="InterPro" id="IPR005119">
    <property type="entry name" value="LysR_subst-bd"/>
</dbReference>
<keyword evidence="2" id="KW-0805">Transcription regulation</keyword>
<dbReference type="InterPro" id="IPR058163">
    <property type="entry name" value="LysR-type_TF_proteobact-type"/>
</dbReference>